<evidence type="ECO:0000313" key="2">
    <source>
        <dbReference type="EMBL" id="CAB1429255.1"/>
    </source>
</evidence>
<feature type="compositionally biased region" description="Polar residues" evidence="1">
    <location>
        <begin position="108"/>
        <end position="125"/>
    </location>
</feature>
<evidence type="ECO:0000256" key="1">
    <source>
        <dbReference type="SAM" id="MobiDB-lite"/>
    </source>
</evidence>
<feature type="compositionally biased region" description="Basic and acidic residues" evidence="1">
    <location>
        <begin position="126"/>
        <end position="144"/>
    </location>
</feature>
<name>A0A9N7YF58_PLEPL</name>
<dbReference type="Proteomes" id="UP001153269">
    <property type="component" value="Unassembled WGS sequence"/>
</dbReference>
<organism evidence="2 3">
    <name type="scientific">Pleuronectes platessa</name>
    <name type="common">European plaice</name>
    <dbReference type="NCBI Taxonomy" id="8262"/>
    <lineage>
        <taxon>Eukaryota</taxon>
        <taxon>Metazoa</taxon>
        <taxon>Chordata</taxon>
        <taxon>Craniata</taxon>
        <taxon>Vertebrata</taxon>
        <taxon>Euteleostomi</taxon>
        <taxon>Actinopterygii</taxon>
        <taxon>Neopterygii</taxon>
        <taxon>Teleostei</taxon>
        <taxon>Neoteleostei</taxon>
        <taxon>Acanthomorphata</taxon>
        <taxon>Carangaria</taxon>
        <taxon>Pleuronectiformes</taxon>
        <taxon>Pleuronectoidei</taxon>
        <taxon>Pleuronectidae</taxon>
        <taxon>Pleuronectes</taxon>
    </lineage>
</organism>
<reference evidence="2" key="1">
    <citation type="submission" date="2020-03" db="EMBL/GenBank/DDBJ databases">
        <authorList>
            <person name="Weist P."/>
        </authorList>
    </citation>
    <scope>NUCLEOTIDE SEQUENCE</scope>
</reference>
<protein>
    <submittedName>
        <fullName evidence="2">Uncharacterized protein</fullName>
    </submittedName>
</protein>
<accession>A0A9N7YF58</accession>
<dbReference type="EMBL" id="CADEAL010001114">
    <property type="protein sequence ID" value="CAB1429255.1"/>
    <property type="molecule type" value="Genomic_DNA"/>
</dbReference>
<proteinExistence type="predicted"/>
<evidence type="ECO:0000313" key="3">
    <source>
        <dbReference type="Proteomes" id="UP001153269"/>
    </source>
</evidence>
<comment type="caution">
    <text evidence="2">The sequence shown here is derived from an EMBL/GenBank/DDBJ whole genome shotgun (WGS) entry which is preliminary data.</text>
</comment>
<dbReference type="AlphaFoldDB" id="A0A9N7YF58"/>
<sequence length="268" mass="29073">MQSASLRLFVLAVPSNQDSRRVISVSVLSWTSLQEPCHLKGMFHGPATTPRRLLLLMDNLHDHLKGPQDPYVVVVLNSLCPSSVYRMPFHLAAWCKGGISEGVGRGGSNEQAPPVQCSSVAGRTESGSRAREKDDKQAPVDGRERKKKKSPFLPFQFLYHYETSSRQRAPRGFSKRKRTFYAGVSESWRGSAARRGVFPSLKEAARHLKACPPPCSCSAAAAPAPAATVSTNAVIIELKSSACAHDVSGGSFPSVLVVSRGARRYIGK</sequence>
<keyword evidence="3" id="KW-1185">Reference proteome</keyword>
<feature type="region of interest" description="Disordered" evidence="1">
    <location>
        <begin position="105"/>
        <end position="148"/>
    </location>
</feature>
<gene>
    <name evidence="2" type="ORF">PLEPLA_LOCUS17231</name>
</gene>